<name>A0A061ITS3_TRYRA</name>
<evidence type="ECO:0000259" key="4">
    <source>
        <dbReference type="Pfam" id="PF00828"/>
    </source>
</evidence>
<reference evidence="5 6" key="1">
    <citation type="submission" date="2013-07" db="EMBL/GenBank/DDBJ databases">
        <authorList>
            <person name="Stoco P.H."/>
            <person name="Wagner G."/>
            <person name="Gerber A."/>
            <person name="Zaha A."/>
            <person name="Thompson C."/>
            <person name="Bartholomeu D.C."/>
            <person name="Luckemeyer D.D."/>
            <person name="Bahia D."/>
            <person name="Loreto E."/>
            <person name="Prestes E.B."/>
            <person name="Lima F.M."/>
            <person name="Rodrigues-Luiz G."/>
            <person name="Vallejo G.A."/>
            <person name="Filho J.F."/>
            <person name="Monteiro K.M."/>
            <person name="Tyler K.M."/>
            <person name="de Almeida L.G."/>
            <person name="Ortiz M.F."/>
            <person name="Siervo M.A."/>
            <person name="de Moraes M.H."/>
            <person name="Cunha O.L."/>
            <person name="Mendonca-Neto R."/>
            <person name="Silva R."/>
            <person name="Teixeira S.M."/>
            <person name="Murta S.M."/>
            <person name="Sincero T.C."/>
            <person name="Mendes T.A."/>
            <person name="Urmenyi T.P."/>
            <person name="Silva V.G."/>
            <person name="da Rocha W.D."/>
            <person name="Andersson B."/>
            <person name="Romanha A.J."/>
            <person name="Steindel M."/>
            <person name="de Vasconcelos A.T."/>
            <person name="Grisard E.C."/>
        </authorList>
    </citation>
    <scope>NUCLEOTIDE SEQUENCE [LARGE SCALE GENOMIC DNA]</scope>
    <source>
        <strain evidence="5 6">SC58</strain>
    </source>
</reference>
<dbReference type="PANTHER" id="PTHR12934:SF11">
    <property type="entry name" value="LARGE RIBOSOMAL SUBUNIT PROTEIN UL15M"/>
    <property type="match status" value="1"/>
</dbReference>
<dbReference type="InterPro" id="IPR021131">
    <property type="entry name" value="Ribosomal_uL15/eL18"/>
</dbReference>
<evidence type="ECO:0000256" key="1">
    <source>
        <dbReference type="ARBA" id="ARBA00007320"/>
    </source>
</evidence>
<evidence type="ECO:0000313" key="6">
    <source>
        <dbReference type="Proteomes" id="UP000031737"/>
    </source>
</evidence>
<evidence type="ECO:0000256" key="2">
    <source>
        <dbReference type="ARBA" id="ARBA00022980"/>
    </source>
</evidence>
<dbReference type="EMBL" id="AUPL01007164">
    <property type="protein sequence ID" value="ESL05206.1"/>
    <property type="molecule type" value="Genomic_DNA"/>
</dbReference>
<dbReference type="GO" id="GO:0006412">
    <property type="term" value="P:translation"/>
    <property type="evidence" value="ECO:0007669"/>
    <property type="project" value="InterPro"/>
</dbReference>
<dbReference type="InterPro" id="IPR036227">
    <property type="entry name" value="Ribosomal_uL15/eL18_sf"/>
</dbReference>
<feature type="domain" description="Large ribosomal subunit protein uL15/eL18" evidence="4">
    <location>
        <begin position="175"/>
        <end position="253"/>
    </location>
</feature>
<evidence type="ECO:0000256" key="3">
    <source>
        <dbReference type="ARBA" id="ARBA00023274"/>
    </source>
</evidence>
<protein>
    <recommendedName>
        <fullName evidence="4">Large ribosomal subunit protein uL15/eL18 domain-containing protein</fullName>
    </recommendedName>
</protein>
<sequence length="374" mass="43351">MLSPTALLQRHRLFHPRRETVPFHMTPAKSIFPLINSGNLLAKSRNNWQDFAGRKEFDEDHPLPVVASRLNERTIQHKWSHWDQYLNPQITQSVKDLTPTPEYVGRRSGHNMIRMGWMKIGGSWKYARGYNDRRNVFARGQWQERKMTPRFMLAPRVSPGGPRNRYEGKLVFSRLKLSKLLWAIDTGRLNPNEVITVYHLREAGVVAEGEIIWPGFVLVSSGVNHVPYPIHIELQNASAESIRLIEEAGGSFTGVYMTHDGLYQELHPEEYPVFPEQELPDRKGLEGLATNPGKRGWLVRWYEDEGKYAHPEAGRRYSHYVRPPTERDFPATIEEFEMVKHHQKWHLNQPGTGTLLPWHSYNTADLLKRSSGRL</sequence>
<evidence type="ECO:0000313" key="5">
    <source>
        <dbReference type="EMBL" id="ESL05206.1"/>
    </source>
</evidence>
<comment type="caution">
    <text evidence="5">The sequence shown here is derived from an EMBL/GenBank/DDBJ whole genome shotgun (WGS) entry which is preliminary data.</text>
</comment>
<accession>A0A061ITS3</accession>
<dbReference type="GO" id="GO:0005762">
    <property type="term" value="C:mitochondrial large ribosomal subunit"/>
    <property type="evidence" value="ECO:0007669"/>
    <property type="project" value="TreeGrafter"/>
</dbReference>
<dbReference type="GO" id="GO:0003735">
    <property type="term" value="F:structural constituent of ribosome"/>
    <property type="evidence" value="ECO:0007669"/>
    <property type="project" value="InterPro"/>
</dbReference>
<gene>
    <name evidence="5" type="ORF">TRSC58_07164</name>
</gene>
<dbReference type="Pfam" id="PF00828">
    <property type="entry name" value="Ribosomal_L27A"/>
    <property type="match status" value="1"/>
</dbReference>
<keyword evidence="6" id="KW-1185">Reference proteome</keyword>
<dbReference type="SUPFAM" id="SSF52080">
    <property type="entry name" value="Ribosomal proteins L15p and L18e"/>
    <property type="match status" value="1"/>
</dbReference>
<organism evidence="5 6">
    <name type="scientific">Trypanosoma rangeli SC58</name>
    <dbReference type="NCBI Taxonomy" id="429131"/>
    <lineage>
        <taxon>Eukaryota</taxon>
        <taxon>Discoba</taxon>
        <taxon>Euglenozoa</taxon>
        <taxon>Kinetoplastea</taxon>
        <taxon>Metakinetoplastina</taxon>
        <taxon>Trypanosomatida</taxon>
        <taxon>Trypanosomatidae</taxon>
        <taxon>Trypanosoma</taxon>
        <taxon>Herpetosoma</taxon>
    </lineage>
</organism>
<dbReference type="AlphaFoldDB" id="A0A061ITS3"/>
<keyword evidence="2" id="KW-0689">Ribosomal protein</keyword>
<dbReference type="PANTHER" id="PTHR12934">
    <property type="entry name" value="50S RIBOSOMAL PROTEIN L15"/>
    <property type="match status" value="1"/>
</dbReference>
<dbReference type="InterPro" id="IPR005749">
    <property type="entry name" value="Ribosomal_uL15_bac-type"/>
</dbReference>
<keyword evidence="3" id="KW-0687">Ribonucleoprotein</keyword>
<dbReference type="VEuPathDB" id="TriTrypDB:TRSC58_07164"/>
<comment type="similarity">
    <text evidence="1">Belongs to the universal ribosomal protein uL15 family.</text>
</comment>
<dbReference type="OrthoDB" id="361383at2759"/>
<proteinExistence type="inferred from homology"/>
<dbReference type="Proteomes" id="UP000031737">
    <property type="component" value="Unassembled WGS sequence"/>
</dbReference>